<evidence type="ECO:0000313" key="11">
    <source>
        <dbReference type="Proteomes" id="UP001316803"/>
    </source>
</evidence>
<dbReference type="PANTHER" id="PTHR47782:SF8">
    <property type="entry name" value="ZN(II)2CYS6 TRANSCRIPTION FACTOR (EUROFUNG)"/>
    <property type="match status" value="1"/>
</dbReference>
<dbReference type="GO" id="GO:0000981">
    <property type="term" value="F:DNA-binding transcription factor activity, RNA polymerase II-specific"/>
    <property type="evidence" value="ECO:0007669"/>
    <property type="project" value="InterPro"/>
</dbReference>
<feature type="compositionally biased region" description="Low complexity" evidence="8">
    <location>
        <begin position="612"/>
        <end position="629"/>
    </location>
</feature>
<keyword evidence="3" id="KW-0862">Zinc</keyword>
<feature type="compositionally biased region" description="Polar residues" evidence="8">
    <location>
        <begin position="591"/>
        <end position="611"/>
    </location>
</feature>
<evidence type="ECO:0000256" key="5">
    <source>
        <dbReference type="ARBA" id="ARBA00023125"/>
    </source>
</evidence>
<comment type="caution">
    <text evidence="10">The sequence shown here is derived from an EMBL/GenBank/DDBJ whole genome shotgun (WGS) entry which is preliminary data.</text>
</comment>
<evidence type="ECO:0000256" key="3">
    <source>
        <dbReference type="ARBA" id="ARBA00022833"/>
    </source>
</evidence>
<dbReference type="SMART" id="SM00066">
    <property type="entry name" value="GAL4"/>
    <property type="match status" value="1"/>
</dbReference>
<dbReference type="Proteomes" id="UP001316803">
    <property type="component" value="Unassembled WGS sequence"/>
</dbReference>
<keyword evidence="4" id="KW-0805">Transcription regulation</keyword>
<feature type="domain" description="Zn(2)-C6 fungal-type" evidence="9">
    <location>
        <begin position="21"/>
        <end position="51"/>
    </location>
</feature>
<dbReference type="InterPro" id="IPR052202">
    <property type="entry name" value="Yeast_MetPath_Reg"/>
</dbReference>
<dbReference type="InterPro" id="IPR036864">
    <property type="entry name" value="Zn2-C6_fun-type_DNA-bd_sf"/>
</dbReference>
<feature type="region of interest" description="Disordered" evidence="8">
    <location>
        <begin position="582"/>
        <end position="629"/>
    </location>
</feature>
<dbReference type="GO" id="GO:0006351">
    <property type="term" value="P:DNA-templated transcription"/>
    <property type="evidence" value="ECO:0007669"/>
    <property type="project" value="InterPro"/>
</dbReference>
<evidence type="ECO:0000256" key="8">
    <source>
        <dbReference type="SAM" id="MobiDB-lite"/>
    </source>
</evidence>
<sequence>MASEAMKTSPTNKPQGHSINACVRCRQRKTKCDPTLPACEPCTRSGSQCEYYDSTKNKIIPRAYITSLQDTVRRLQAELKSLEQEEDYEPDHESMARAPGLVKFTENDESRFLGPSSGIAVTRFVMDFARRNASRRTIRDVVTDQAAQQIKQTNTAESIKPTSKVYPLISSVAAPNLPNRGLMEQLLNIYMVKAQYMLPLLHEPTFRHSVDLVYDGSIDATLNFQVRMVIAISMQKLDTQYAGLADSYYLAALPYLSESIQRKDLSTLQSMALMAQYSLLTPTRTAAYWVVGLAAKLCQELGICDEGAIAKPPLGTRPSFLEVDMRRRLFWIITSMEYGLSHSLGRPSAFGVGVDNINVGFFQLCDDKFITPDGLLPGHHPVMKKCIAVHFFKMRLLQAEIRRTLYLRKRESPLTDRDPWFQRMRSSIEIWTRDTPKNDEGSGLSPAWFEGRKNTMIVFMYRPSPQIPNPSPSAAELCYQAAAFNIDLQKKQVENQLIDITWIFTQAIFMALNTILWSISYAEIRSQHPVDEVQHHISNCLAAINMCADRWPGVRSAHQLYGNLISACLKAYDTQIATSPVASGSAMGASHTKTNSSTSQTAQSPVSTSATSFQGPQSPQSYSSYPSMHSSEQASVAYEQMQGATHKAEPGTFVTQSQTYKLYPATSPTDLTRPRSYVPSKFTAPTDIGYPATTQQLPSWESMASASFIPGTAAYNDLTFDEAPWLASFGADFHPMGSANEAVPHQMRSLDEKQQLDLLASLEQSRLPDMSSLVNDANTFYLP</sequence>
<name>A0AAN8I804_9EURO</name>
<dbReference type="Pfam" id="PF00172">
    <property type="entry name" value="Zn_clus"/>
    <property type="match status" value="1"/>
</dbReference>
<evidence type="ECO:0000256" key="6">
    <source>
        <dbReference type="ARBA" id="ARBA00023163"/>
    </source>
</evidence>
<accession>A0AAN8I804</accession>
<dbReference type="CDD" id="cd00067">
    <property type="entry name" value="GAL4"/>
    <property type="match status" value="1"/>
</dbReference>
<dbReference type="GO" id="GO:0008270">
    <property type="term" value="F:zinc ion binding"/>
    <property type="evidence" value="ECO:0007669"/>
    <property type="project" value="InterPro"/>
</dbReference>
<keyword evidence="5" id="KW-0238">DNA-binding</keyword>
<dbReference type="EMBL" id="JAKLMC020000001">
    <property type="protein sequence ID" value="KAK5958847.1"/>
    <property type="molecule type" value="Genomic_DNA"/>
</dbReference>
<dbReference type="GO" id="GO:0005634">
    <property type="term" value="C:nucleus"/>
    <property type="evidence" value="ECO:0007669"/>
    <property type="project" value="UniProtKB-SubCell"/>
</dbReference>
<gene>
    <name evidence="10" type="ORF">OHC33_000691</name>
</gene>
<proteinExistence type="predicted"/>
<dbReference type="GO" id="GO:0043565">
    <property type="term" value="F:sequence-specific DNA binding"/>
    <property type="evidence" value="ECO:0007669"/>
    <property type="project" value="TreeGrafter"/>
</dbReference>
<dbReference type="PROSITE" id="PS50048">
    <property type="entry name" value="ZN2_CY6_FUNGAL_2"/>
    <property type="match status" value="1"/>
</dbReference>
<dbReference type="AlphaFoldDB" id="A0AAN8I804"/>
<reference evidence="10 11" key="1">
    <citation type="submission" date="2022-12" db="EMBL/GenBank/DDBJ databases">
        <title>Genomic features and morphological characterization of a novel Knufia sp. strain isolated from spacecraft assembly facility.</title>
        <authorList>
            <person name="Teixeira M."/>
            <person name="Chander A.M."/>
            <person name="Stajich J.E."/>
            <person name="Venkateswaran K."/>
        </authorList>
    </citation>
    <scope>NUCLEOTIDE SEQUENCE [LARGE SCALE GENOMIC DNA]</scope>
    <source>
        <strain evidence="10 11">FJI-L2-BK-P2</strain>
    </source>
</reference>
<dbReference type="Gene3D" id="4.10.240.10">
    <property type="entry name" value="Zn(2)-C6 fungal-type DNA-binding domain"/>
    <property type="match status" value="1"/>
</dbReference>
<dbReference type="InterPro" id="IPR007219">
    <property type="entry name" value="XnlR_reg_dom"/>
</dbReference>
<protein>
    <recommendedName>
        <fullName evidence="9">Zn(2)-C6 fungal-type domain-containing protein</fullName>
    </recommendedName>
</protein>
<evidence type="ECO:0000256" key="2">
    <source>
        <dbReference type="ARBA" id="ARBA00022723"/>
    </source>
</evidence>
<dbReference type="GO" id="GO:0045944">
    <property type="term" value="P:positive regulation of transcription by RNA polymerase II"/>
    <property type="evidence" value="ECO:0007669"/>
    <property type="project" value="TreeGrafter"/>
</dbReference>
<dbReference type="Pfam" id="PF04082">
    <property type="entry name" value="Fungal_trans"/>
    <property type="match status" value="1"/>
</dbReference>
<dbReference type="PANTHER" id="PTHR47782">
    <property type="entry name" value="ZN(II)2CYS6 TRANSCRIPTION FACTOR (EUROFUNG)-RELATED"/>
    <property type="match status" value="1"/>
</dbReference>
<dbReference type="InterPro" id="IPR001138">
    <property type="entry name" value="Zn2Cys6_DnaBD"/>
</dbReference>
<keyword evidence="7" id="KW-0539">Nucleus</keyword>
<evidence type="ECO:0000313" key="10">
    <source>
        <dbReference type="EMBL" id="KAK5958847.1"/>
    </source>
</evidence>
<dbReference type="SUPFAM" id="SSF57701">
    <property type="entry name" value="Zn2/Cys6 DNA-binding domain"/>
    <property type="match status" value="1"/>
</dbReference>
<keyword evidence="11" id="KW-1185">Reference proteome</keyword>
<keyword evidence="2" id="KW-0479">Metal-binding</keyword>
<comment type="subcellular location">
    <subcellularLocation>
        <location evidence="1">Nucleus</location>
    </subcellularLocation>
</comment>
<evidence type="ECO:0000256" key="4">
    <source>
        <dbReference type="ARBA" id="ARBA00023015"/>
    </source>
</evidence>
<evidence type="ECO:0000259" key="9">
    <source>
        <dbReference type="PROSITE" id="PS50048"/>
    </source>
</evidence>
<dbReference type="PROSITE" id="PS00463">
    <property type="entry name" value="ZN2_CY6_FUNGAL_1"/>
    <property type="match status" value="1"/>
</dbReference>
<keyword evidence="6" id="KW-0804">Transcription</keyword>
<evidence type="ECO:0000256" key="1">
    <source>
        <dbReference type="ARBA" id="ARBA00004123"/>
    </source>
</evidence>
<dbReference type="SMART" id="SM00906">
    <property type="entry name" value="Fungal_trans"/>
    <property type="match status" value="1"/>
</dbReference>
<dbReference type="CDD" id="cd12148">
    <property type="entry name" value="fungal_TF_MHR"/>
    <property type="match status" value="1"/>
</dbReference>
<evidence type="ECO:0000256" key="7">
    <source>
        <dbReference type="ARBA" id="ARBA00023242"/>
    </source>
</evidence>
<organism evidence="10 11">
    <name type="scientific">Knufia fluminis</name>
    <dbReference type="NCBI Taxonomy" id="191047"/>
    <lineage>
        <taxon>Eukaryota</taxon>
        <taxon>Fungi</taxon>
        <taxon>Dikarya</taxon>
        <taxon>Ascomycota</taxon>
        <taxon>Pezizomycotina</taxon>
        <taxon>Eurotiomycetes</taxon>
        <taxon>Chaetothyriomycetidae</taxon>
        <taxon>Chaetothyriales</taxon>
        <taxon>Trichomeriaceae</taxon>
        <taxon>Knufia</taxon>
    </lineage>
</organism>